<evidence type="ECO:0000313" key="12">
    <source>
        <dbReference type="Proteomes" id="UP000537131"/>
    </source>
</evidence>
<keyword evidence="7 9" id="KW-0472">Membrane</keyword>
<feature type="transmembrane region" description="Helical" evidence="9">
    <location>
        <begin position="234"/>
        <end position="253"/>
    </location>
</feature>
<keyword evidence="4" id="KW-1003">Cell membrane</keyword>
<gene>
    <name evidence="11" type="ORF">HBE96_11950</name>
</gene>
<evidence type="ECO:0000256" key="3">
    <source>
        <dbReference type="ARBA" id="ARBA00022449"/>
    </source>
</evidence>
<feature type="transmembrane region" description="Helical" evidence="9">
    <location>
        <begin position="336"/>
        <end position="360"/>
    </location>
</feature>
<feature type="domain" description="Na+/H+ antiporter NhaC-like C-terminal" evidence="10">
    <location>
        <begin position="77"/>
        <end position="223"/>
    </location>
</feature>
<dbReference type="GO" id="GO:0005886">
    <property type="term" value="C:plasma membrane"/>
    <property type="evidence" value="ECO:0007669"/>
    <property type="project" value="UniProtKB-SubCell"/>
</dbReference>
<evidence type="ECO:0000256" key="2">
    <source>
        <dbReference type="ARBA" id="ARBA00022448"/>
    </source>
</evidence>
<feature type="transmembrane region" description="Helical" evidence="9">
    <location>
        <begin position="417"/>
        <end position="437"/>
    </location>
</feature>
<organism evidence="11 12">
    <name type="scientific">Clostridium muellerianum</name>
    <dbReference type="NCBI Taxonomy" id="2716538"/>
    <lineage>
        <taxon>Bacteria</taxon>
        <taxon>Bacillati</taxon>
        <taxon>Bacillota</taxon>
        <taxon>Clostridia</taxon>
        <taxon>Eubacteriales</taxon>
        <taxon>Clostridiaceae</taxon>
        <taxon>Clostridium</taxon>
    </lineage>
</organism>
<evidence type="ECO:0000256" key="1">
    <source>
        <dbReference type="ARBA" id="ARBA00004651"/>
    </source>
</evidence>
<keyword evidence="5 9" id="KW-0812">Transmembrane</keyword>
<feature type="transmembrane region" description="Helical" evidence="9">
    <location>
        <begin position="380"/>
        <end position="405"/>
    </location>
</feature>
<feature type="transmembrane region" description="Helical" evidence="9">
    <location>
        <begin position="260"/>
        <end position="283"/>
    </location>
</feature>
<evidence type="ECO:0000256" key="8">
    <source>
        <dbReference type="ARBA" id="ARBA00038435"/>
    </source>
</evidence>
<feature type="transmembrane region" description="Helical" evidence="9">
    <location>
        <begin position="117"/>
        <end position="137"/>
    </location>
</feature>
<evidence type="ECO:0000256" key="9">
    <source>
        <dbReference type="SAM" id="Phobius"/>
    </source>
</evidence>
<comment type="similarity">
    <text evidence="8">Belongs to the NhaC Na(+)/H(+) (TC 2.A.35) antiporter family.</text>
</comment>
<dbReference type="Pfam" id="PF03553">
    <property type="entry name" value="Na_H_antiporter"/>
    <property type="match status" value="2"/>
</dbReference>
<feature type="transmembrane region" description="Helical" evidence="9">
    <location>
        <begin position="295"/>
        <end position="315"/>
    </location>
</feature>
<dbReference type="InterPro" id="IPR052180">
    <property type="entry name" value="NhaC_Na-H+_Antiporter"/>
</dbReference>
<evidence type="ECO:0000256" key="4">
    <source>
        <dbReference type="ARBA" id="ARBA00022475"/>
    </source>
</evidence>
<dbReference type="GO" id="GO:0015297">
    <property type="term" value="F:antiporter activity"/>
    <property type="evidence" value="ECO:0007669"/>
    <property type="project" value="UniProtKB-KW"/>
</dbReference>
<feature type="domain" description="Na+/H+ antiporter NhaC-like C-terminal" evidence="10">
    <location>
        <begin position="240"/>
        <end position="437"/>
    </location>
</feature>
<comment type="subcellular location">
    <subcellularLocation>
        <location evidence="1">Cell membrane</location>
        <topology evidence="1">Multi-pass membrane protein</topology>
    </subcellularLocation>
</comment>
<keyword evidence="3" id="KW-0050">Antiport</keyword>
<dbReference type="Proteomes" id="UP000537131">
    <property type="component" value="Unassembled WGS sequence"/>
</dbReference>
<keyword evidence="2" id="KW-0813">Transport</keyword>
<sequence>MNEKRSEKNYGAKALLPLLVFLGLYVGCGIVFTVLKTKNPFTIMSRYVAILIAILVAIICFDRKKTISEKIDLYCENAGQPGVMQLGLMVLMAGGFASVCTAIGGEKSIVNLGISLIPSYFLVPGIFAICAIISTCIGTSMGTMATMIPVTVALAKGAGLNPGMAGAAVITGAYFGDNLSMIAATTICAVRGAGADMKEKFQTNFLIALPATIITIVAYGVFSMGSGSTAVKAGSYNILTIIPYISTLVFALLGLNVILVLAIGIGSAGIIGITIGTTTFFGWAKALSSGMESMFWLAVFAMMISGLAGLVRYYGGIEWLVKVATNKIKGRKSCEYIIGLLSLVLSATIVNNVMAIIIAAPVAKELGDKYKVASKKMATLLDIGACVAVMIVPHGAGAMMVQVALGCTYLEVIKYQFYPLFLILSTAITIQLGLMGVKKKEENLDIDSGNKEIS</sequence>
<protein>
    <submittedName>
        <fullName evidence="11">Na+/H+ antiporter NhaC family protein</fullName>
    </submittedName>
</protein>
<dbReference type="PANTHER" id="PTHR33451:SF5">
    <property type="entry name" value="NA+_H+ ANTIPORTER"/>
    <property type="match status" value="1"/>
</dbReference>
<proteinExistence type="inferred from homology"/>
<keyword evidence="12" id="KW-1185">Reference proteome</keyword>
<name>A0A7Y0HQ48_9CLOT</name>
<feature type="transmembrane region" description="Helical" evidence="9">
    <location>
        <begin position="12"/>
        <end position="35"/>
    </location>
</feature>
<dbReference type="AlphaFoldDB" id="A0A7Y0HQ48"/>
<evidence type="ECO:0000256" key="6">
    <source>
        <dbReference type="ARBA" id="ARBA00022989"/>
    </source>
</evidence>
<accession>A0A7Y0HQ48</accession>
<dbReference type="PANTHER" id="PTHR33451">
    <property type="entry name" value="MALATE-2H(+)/NA(+)-LACTATE ANTIPORTER"/>
    <property type="match status" value="1"/>
</dbReference>
<dbReference type="EMBL" id="JABBNI010000021">
    <property type="protein sequence ID" value="NMM63378.1"/>
    <property type="molecule type" value="Genomic_DNA"/>
</dbReference>
<evidence type="ECO:0000259" key="10">
    <source>
        <dbReference type="Pfam" id="PF03553"/>
    </source>
</evidence>
<evidence type="ECO:0000256" key="7">
    <source>
        <dbReference type="ARBA" id="ARBA00023136"/>
    </source>
</evidence>
<dbReference type="RefSeq" id="WP_169297982.1">
    <property type="nucleotide sequence ID" value="NZ_JABBNI010000021.1"/>
</dbReference>
<feature type="transmembrane region" description="Helical" evidence="9">
    <location>
        <begin position="205"/>
        <end position="222"/>
    </location>
</feature>
<comment type="caution">
    <text evidence="11">The sequence shown here is derived from an EMBL/GenBank/DDBJ whole genome shotgun (WGS) entry which is preliminary data.</text>
</comment>
<dbReference type="InterPro" id="IPR018461">
    <property type="entry name" value="Na/H_Antiport_NhaC-like_C"/>
</dbReference>
<keyword evidence="6 9" id="KW-1133">Transmembrane helix</keyword>
<reference evidence="11 12" key="1">
    <citation type="submission" date="2020-06" db="EMBL/GenBank/DDBJ databases">
        <title>Complete Genome Sequence of Clostridium muelleri sp. nov. P21T, an Acid-Alcohol Producing Acetogen Isolated from Old Hay.</title>
        <authorList>
            <person name="Duncan K.E."/>
            <person name="Tanner R.S."/>
        </authorList>
    </citation>
    <scope>NUCLEOTIDE SEQUENCE [LARGE SCALE GENOMIC DNA]</scope>
    <source>
        <strain evidence="11 12">P21</strain>
    </source>
</reference>
<feature type="transmembrane region" description="Helical" evidence="9">
    <location>
        <begin position="82"/>
        <end position="105"/>
    </location>
</feature>
<evidence type="ECO:0000256" key="5">
    <source>
        <dbReference type="ARBA" id="ARBA00022692"/>
    </source>
</evidence>
<feature type="transmembrane region" description="Helical" evidence="9">
    <location>
        <begin position="41"/>
        <end position="61"/>
    </location>
</feature>
<evidence type="ECO:0000313" key="11">
    <source>
        <dbReference type="EMBL" id="NMM63378.1"/>
    </source>
</evidence>